<evidence type="ECO:0000313" key="3">
    <source>
        <dbReference type="Proteomes" id="UP000540685"/>
    </source>
</evidence>
<dbReference type="Proteomes" id="UP000540685">
    <property type="component" value="Unassembled WGS sequence"/>
</dbReference>
<dbReference type="AlphaFoldDB" id="A0A7W9IE13"/>
<keyword evidence="3" id="KW-1185">Reference proteome</keyword>
<reference evidence="2 3" key="1">
    <citation type="submission" date="2020-08" db="EMBL/GenBank/DDBJ databases">
        <title>Sequencing the genomes of 1000 actinobacteria strains.</title>
        <authorList>
            <person name="Klenk H.-P."/>
        </authorList>
    </citation>
    <scope>NUCLEOTIDE SEQUENCE [LARGE SCALE GENOMIC DNA]</scope>
    <source>
        <strain evidence="2 3">DSM 46887</strain>
    </source>
</reference>
<sequence length="32" mass="3555">MRRPDQASRNNAARGDSIRNLNDDDSALVPQT</sequence>
<dbReference type="EMBL" id="JACHMP010000001">
    <property type="protein sequence ID" value="MBB5818439.1"/>
    <property type="molecule type" value="Genomic_DNA"/>
</dbReference>
<protein>
    <submittedName>
        <fullName evidence="2">Uncharacterized protein</fullName>
    </submittedName>
</protein>
<evidence type="ECO:0000256" key="1">
    <source>
        <dbReference type="SAM" id="MobiDB-lite"/>
    </source>
</evidence>
<comment type="caution">
    <text evidence="2">The sequence shown here is derived from an EMBL/GenBank/DDBJ whole genome shotgun (WGS) entry which is preliminary data.</text>
</comment>
<name>A0A7W9IE13_9ACTN</name>
<feature type="region of interest" description="Disordered" evidence="1">
    <location>
        <begin position="1"/>
        <end position="32"/>
    </location>
</feature>
<organism evidence="2 3">
    <name type="scientific">Streptosporangium becharense</name>
    <dbReference type="NCBI Taxonomy" id="1816182"/>
    <lineage>
        <taxon>Bacteria</taxon>
        <taxon>Bacillati</taxon>
        <taxon>Actinomycetota</taxon>
        <taxon>Actinomycetes</taxon>
        <taxon>Streptosporangiales</taxon>
        <taxon>Streptosporangiaceae</taxon>
        <taxon>Streptosporangium</taxon>
    </lineage>
</organism>
<accession>A0A7W9IE13</accession>
<proteinExistence type="predicted"/>
<gene>
    <name evidence="2" type="ORF">F4562_001501</name>
</gene>
<evidence type="ECO:0000313" key="2">
    <source>
        <dbReference type="EMBL" id="MBB5818439.1"/>
    </source>
</evidence>